<dbReference type="InterPro" id="IPR005467">
    <property type="entry name" value="His_kinase_dom"/>
</dbReference>
<keyword evidence="16" id="KW-0411">Iron-sulfur</keyword>
<dbReference type="CDD" id="cd16917">
    <property type="entry name" value="HATPase_UhpB-NarQ-NarX-like"/>
    <property type="match status" value="1"/>
</dbReference>
<protein>
    <recommendedName>
        <fullName evidence="5">Oxygen sensor histidine kinase NreB</fullName>
        <ecNumber evidence="4">2.7.13.3</ecNumber>
    </recommendedName>
    <alternativeName>
        <fullName evidence="18">Nitrogen regulation protein B</fullName>
    </alternativeName>
</protein>
<evidence type="ECO:0000256" key="18">
    <source>
        <dbReference type="ARBA" id="ARBA00030800"/>
    </source>
</evidence>
<dbReference type="InterPro" id="IPR050482">
    <property type="entry name" value="Sensor_HK_TwoCompSys"/>
</dbReference>
<keyword evidence="7" id="KW-0963">Cytoplasm</keyword>
<dbReference type="InterPro" id="IPR003594">
    <property type="entry name" value="HATPase_dom"/>
</dbReference>
<accession>A0A8J7DXQ2</accession>
<dbReference type="PANTHER" id="PTHR24421:SF10">
    <property type="entry name" value="NITRATE_NITRITE SENSOR PROTEIN NARQ"/>
    <property type="match status" value="1"/>
</dbReference>
<dbReference type="GO" id="GO:0046983">
    <property type="term" value="F:protein dimerization activity"/>
    <property type="evidence" value="ECO:0007669"/>
    <property type="project" value="InterPro"/>
</dbReference>
<dbReference type="GO" id="GO:0005524">
    <property type="term" value="F:ATP binding"/>
    <property type="evidence" value="ECO:0007669"/>
    <property type="project" value="UniProtKB-KW"/>
</dbReference>
<proteinExistence type="predicted"/>
<dbReference type="EMBL" id="JADEWZ010000024">
    <property type="protein sequence ID" value="MBE9117367.1"/>
    <property type="molecule type" value="Genomic_DNA"/>
</dbReference>
<evidence type="ECO:0000256" key="19">
    <source>
        <dbReference type="SAM" id="Phobius"/>
    </source>
</evidence>
<dbReference type="GO" id="GO:0000155">
    <property type="term" value="F:phosphorelay sensor kinase activity"/>
    <property type="evidence" value="ECO:0007669"/>
    <property type="project" value="InterPro"/>
</dbReference>
<keyword evidence="22" id="KW-1185">Reference proteome</keyword>
<keyword evidence="13" id="KW-0067">ATP-binding</keyword>
<evidence type="ECO:0000313" key="21">
    <source>
        <dbReference type="EMBL" id="MBE9117367.1"/>
    </source>
</evidence>
<keyword evidence="19" id="KW-0472">Membrane</keyword>
<organism evidence="21 22">
    <name type="scientific">Lusitaniella coriacea LEGE 07157</name>
    <dbReference type="NCBI Taxonomy" id="945747"/>
    <lineage>
        <taxon>Bacteria</taxon>
        <taxon>Bacillati</taxon>
        <taxon>Cyanobacteriota</taxon>
        <taxon>Cyanophyceae</taxon>
        <taxon>Spirulinales</taxon>
        <taxon>Lusitaniellaceae</taxon>
        <taxon>Lusitaniella</taxon>
    </lineage>
</organism>
<dbReference type="SMART" id="SM00387">
    <property type="entry name" value="HATPase_c"/>
    <property type="match status" value="1"/>
</dbReference>
<feature type="transmembrane region" description="Helical" evidence="19">
    <location>
        <begin position="39"/>
        <end position="58"/>
    </location>
</feature>
<evidence type="ECO:0000256" key="15">
    <source>
        <dbReference type="ARBA" id="ARBA00023012"/>
    </source>
</evidence>
<evidence type="ECO:0000256" key="14">
    <source>
        <dbReference type="ARBA" id="ARBA00023004"/>
    </source>
</evidence>
<keyword evidence="8" id="KW-0597">Phosphoprotein</keyword>
<dbReference type="GO" id="GO:0046872">
    <property type="term" value="F:metal ion binding"/>
    <property type="evidence" value="ECO:0007669"/>
    <property type="project" value="UniProtKB-KW"/>
</dbReference>
<dbReference type="Proteomes" id="UP000654482">
    <property type="component" value="Unassembled WGS sequence"/>
</dbReference>
<keyword evidence="6" id="KW-0004">4Fe-4S</keyword>
<keyword evidence="14" id="KW-0408">Iron</keyword>
<dbReference type="Gene3D" id="1.20.5.1930">
    <property type="match status" value="1"/>
</dbReference>
<name>A0A8J7DXQ2_9CYAN</name>
<evidence type="ECO:0000259" key="20">
    <source>
        <dbReference type="PROSITE" id="PS50109"/>
    </source>
</evidence>
<comment type="subcellular location">
    <subcellularLocation>
        <location evidence="3">Cytoplasm</location>
    </subcellularLocation>
</comment>
<dbReference type="AlphaFoldDB" id="A0A8J7DXQ2"/>
<evidence type="ECO:0000256" key="12">
    <source>
        <dbReference type="ARBA" id="ARBA00022777"/>
    </source>
</evidence>
<keyword evidence="12 21" id="KW-0418">Kinase</keyword>
<dbReference type="PROSITE" id="PS50109">
    <property type="entry name" value="HIS_KIN"/>
    <property type="match status" value="1"/>
</dbReference>
<feature type="transmembrane region" description="Helical" evidence="19">
    <location>
        <begin position="135"/>
        <end position="155"/>
    </location>
</feature>
<evidence type="ECO:0000256" key="1">
    <source>
        <dbReference type="ARBA" id="ARBA00000085"/>
    </source>
</evidence>
<feature type="transmembrane region" description="Helical" evidence="19">
    <location>
        <begin position="67"/>
        <end position="84"/>
    </location>
</feature>
<dbReference type="GO" id="GO:0016020">
    <property type="term" value="C:membrane"/>
    <property type="evidence" value="ECO:0007669"/>
    <property type="project" value="InterPro"/>
</dbReference>
<gene>
    <name evidence="21" type="ORF">IQ249_15820</name>
</gene>
<keyword evidence="19" id="KW-1133">Transmembrane helix</keyword>
<sequence length="420" mass="46620">MHNKLGKTKRQTLSAILKGSAEGQHAPTAFTTPSLHRTFLWIEWSILLIYFLLILTAFPKIFPFRQTIILLVTLGVCGVLSFIFPLKRPLWQRRAYILLDILVLLPSRAFTNGSLDLLLYLFLGKSCFLLKRPDAILTAIASGVAWVSCVAFQFSEDITLIPDRVEKLLADPQTLFIQQIIGEVGSHIAACTFVLLFGFIALAERRSRQKAIALAKEVETLATALERTRIAREIHDSLGHSLTTLDVQLELAQRLYKRDIHRAEDALNVAKTLASQSLADVRRAVSAMREEGFDLNGAIGILIEQFPLKIDVQASFPPLNLQTSHQIYCIIQEALTNAQKHSRATYITVRGDRIPGAILVEVTDNGVGFNSSSPPSGFGLQGMQERIQLLGGKICIESQPGKGTQIQARIPFVTRHRCST</sequence>
<dbReference type="Pfam" id="PF02518">
    <property type="entry name" value="HATPase_c"/>
    <property type="match status" value="1"/>
</dbReference>
<dbReference type="InterPro" id="IPR036890">
    <property type="entry name" value="HATPase_C_sf"/>
</dbReference>
<evidence type="ECO:0000256" key="4">
    <source>
        <dbReference type="ARBA" id="ARBA00012438"/>
    </source>
</evidence>
<evidence type="ECO:0000256" key="7">
    <source>
        <dbReference type="ARBA" id="ARBA00022490"/>
    </source>
</evidence>
<evidence type="ECO:0000256" key="11">
    <source>
        <dbReference type="ARBA" id="ARBA00022741"/>
    </source>
</evidence>
<evidence type="ECO:0000256" key="6">
    <source>
        <dbReference type="ARBA" id="ARBA00022485"/>
    </source>
</evidence>
<evidence type="ECO:0000256" key="5">
    <source>
        <dbReference type="ARBA" id="ARBA00017322"/>
    </source>
</evidence>
<comment type="cofactor">
    <cofactor evidence="2">
        <name>[4Fe-4S] cluster</name>
        <dbReference type="ChEBI" id="CHEBI:49883"/>
    </cofactor>
</comment>
<keyword evidence="10" id="KW-0479">Metal-binding</keyword>
<evidence type="ECO:0000313" key="22">
    <source>
        <dbReference type="Proteomes" id="UP000654482"/>
    </source>
</evidence>
<comment type="function">
    <text evidence="17">Member of the two-component regulatory system NreB/NreC involved in the control of dissimilatory nitrate/nitrite reduction in response to oxygen. NreB functions as a direct oxygen sensor histidine kinase which is autophosphorylated, in the absence of oxygen, probably at the conserved histidine residue, and transfers its phosphate group probably to a conserved aspartate residue of NreC. NreB/NreC activates the expression of the nitrate (narGHJI) and nitrite (nir) reductase operons, as well as the putative nitrate transporter gene narT.</text>
</comment>
<dbReference type="RefSeq" id="WP_194030456.1">
    <property type="nucleotide sequence ID" value="NZ_JADEWZ010000024.1"/>
</dbReference>
<dbReference type="Gene3D" id="3.30.565.10">
    <property type="entry name" value="Histidine kinase-like ATPase, C-terminal domain"/>
    <property type="match status" value="1"/>
</dbReference>
<reference evidence="21" key="1">
    <citation type="submission" date="2020-10" db="EMBL/GenBank/DDBJ databases">
        <authorList>
            <person name="Castelo-Branco R."/>
            <person name="Eusebio N."/>
            <person name="Adriana R."/>
            <person name="Vieira A."/>
            <person name="Brugerolle De Fraissinette N."/>
            <person name="Rezende De Castro R."/>
            <person name="Schneider M.P."/>
            <person name="Vasconcelos V."/>
            <person name="Leao P.N."/>
        </authorList>
    </citation>
    <scope>NUCLEOTIDE SEQUENCE</scope>
    <source>
        <strain evidence="21">LEGE 07157</strain>
    </source>
</reference>
<dbReference type="GO" id="GO:0051539">
    <property type="term" value="F:4 iron, 4 sulfur cluster binding"/>
    <property type="evidence" value="ECO:0007669"/>
    <property type="project" value="UniProtKB-KW"/>
</dbReference>
<dbReference type="PANTHER" id="PTHR24421">
    <property type="entry name" value="NITRATE/NITRITE SENSOR PROTEIN NARX-RELATED"/>
    <property type="match status" value="1"/>
</dbReference>
<dbReference type="GO" id="GO:0005737">
    <property type="term" value="C:cytoplasm"/>
    <property type="evidence" value="ECO:0007669"/>
    <property type="project" value="UniProtKB-SubCell"/>
</dbReference>
<dbReference type="Pfam" id="PF07730">
    <property type="entry name" value="HisKA_3"/>
    <property type="match status" value="1"/>
</dbReference>
<evidence type="ECO:0000256" key="3">
    <source>
        <dbReference type="ARBA" id="ARBA00004496"/>
    </source>
</evidence>
<evidence type="ECO:0000256" key="8">
    <source>
        <dbReference type="ARBA" id="ARBA00022553"/>
    </source>
</evidence>
<comment type="caution">
    <text evidence="21">The sequence shown here is derived from an EMBL/GenBank/DDBJ whole genome shotgun (WGS) entry which is preliminary data.</text>
</comment>
<dbReference type="EC" id="2.7.13.3" evidence="4"/>
<keyword evidence="9" id="KW-0808">Transferase</keyword>
<dbReference type="PRINTS" id="PR00344">
    <property type="entry name" value="BCTRLSENSOR"/>
</dbReference>
<evidence type="ECO:0000256" key="2">
    <source>
        <dbReference type="ARBA" id="ARBA00001966"/>
    </source>
</evidence>
<dbReference type="InterPro" id="IPR011712">
    <property type="entry name" value="Sig_transdc_His_kin_sub3_dim/P"/>
</dbReference>
<comment type="catalytic activity">
    <reaction evidence="1">
        <text>ATP + protein L-histidine = ADP + protein N-phospho-L-histidine.</text>
        <dbReference type="EC" id="2.7.13.3"/>
    </reaction>
</comment>
<dbReference type="InterPro" id="IPR004358">
    <property type="entry name" value="Sig_transdc_His_kin-like_C"/>
</dbReference>
<feature type="transmembrane region" description="Helical" evidence="19">
    <location>
        <begin position="175"/>
        <end position="202"/>
    </location>
</feature>
<feature type="domain" description="Histidine kinase" evidence="20">
    <location>
        <begin position="330"/>
        <end position="414"/>
    </location>
</feature>
<evidence type="ECO:0000256" key="10">
    <source>
        <dbReference type="ARBA" id="ARBA00022723"/>
    </source>
</evidence>
<keyword evidence="19" id="KW-0812">Transmembrane</keyword>
<evidence type="ECO:0000256" key="9">
    <source>
        <dbReference type="ARBA" id="ARBA00022679"/>
    </source>
</evidence>
<keyword evidence="11" id="KW-0547">Nucleotide-binding</keyword>
<dbReference type="SUPFAM" id="SSF55874">
    <property type="entry name" value="ATPase domain of HSP90 chaperone/DNA topoisomerase II/histidine kinase"/>
    <property type="match status" value="1"/>
</dbReference>
<keyword evidence="15" id="KW-0902">Two-component regulatory system</keyword>
<evidence type="ECO:0000256" key="13">
    <source>
        <dbReference type="ARBA" id="ARBA00022840"/>
    </source>
</evidence>
<evidence type="ECO:0000256" key="16">
    <source>
        <dbReference type="ARBA" id="ARBA00023014"/>
    </source>
</evidence>
<evidence type="ECO:0000256" key="17">
    <source>
        <dbReference type="ARBA" id="ARBA00024827"/>
    </source>
</evidence>